<dbReference type="STRING" id="796925.A0A137P4D7"/>
<keyword evidence="6" id="KW-1185">Reference proteome</keyword>
<evidence type="ECO:0000313" key="6">
    <source>
        <dbReference type="Proteomes" id="UP000070444"/>
    </source>
</evidence>
<dbReference type="OrthoDB" id="6380398at2759"/>
<name>A0A137P4D7_CONC2</name>
<organism evidence="5 6">
    <name type="scientific">Conidiobolus coronatus (strain ATCC 28846 / CBS 209.66 / NRRL 28638)</name>
    <name type="common">Delacroixia coronata</name>
    <dbReference type="NCBI Taxonomy" id="796925"/>
    <lineage>
        <taxon>Eukaryota</taxon>
        <taxon>Fungi</taxon>
        <taxon>Fungi incertae sedis</taxon>
        <taxon>Zoopagomycota</taxon>
        <taxon>Entomophthoromycotina</taxon>
        <taxon>Entomophthoromycetes</taxon>
        <taxon>Entomophthorales</taxon>
        <taxon>Ancylistaceae</taxon>
        <taxon>Conidiobolus</taxon>
    </lineage>
</organism>
<dbReference type="PANTHER" id="PTHR24276:SF91">
    <property type="entry name" value="AT26814P-RELATED"/>
    <property type="match status" value="1"/>
</dbReference>
<dbReference type="SUPFAM" id="SSF50494">
    <property type="entry name" value="Trypsin-like serine proteases"/>
    <property type="match status" value="1"/>
</dbReference>
<gene>
    <name evidence="5" type="ORF">CONCODRAFT_7649</name>
</gene>
<dbReference type="PROSITE" id="PS00135">
    <property type="entry name" value="TRYPSIN_SER"/>
    <property type="match status" value="1"/>
</dbReference>
<dbReference type="InterPro" id="IPR050430">
    <property type="entry name" value="Peptidase_S1"/>
</dbReference>
<dbReference type="InterPro" id="IPR009003">
    <property type="entry name" value="Peptidase_S1_PA"/>
</dbReference>
<evidence type="ECO:0000256" key="2">
    <source>
        <dbReference type="ARBA" id="ARBA00023157"/>
    </source>
</evidence>
<feature type="domain" description="Peptidase S1" evidence="4">
    <location>
        <begin position="9"/>
        <end position="200"/>
    </location>
</feature>
<keyword evidence="3 5" id="KW-0645">Protease</keyword>
<dbReference type="PROSITE" id="PS50240">
    <property type="entry name" value="TRYPSIN_DOM"/>
    <property type="match status" value="1"/>
</dbReference>
<sequence>MDDVNPAFKYPPMVSTQSNNRHVCGGSLWNGNTEITAAHCSTGIMIDNTVKVHRHDLSKTNEDEDGKVYRVLAKIIHIKYTRWEKGYDIAIWKLATPEGNRTNLELDDGSLGNVDNTLLAGIGWGETKERPRTNILQEVKLPFYNHEQCMKDYEPLSRDIQNSKTQICAGCPEGGKDTCQGDSGGPLFAMKDEKKFLMEL</sequence>
<dbReference type="InterPro" id="IPR033116">
    <property type="entry name" value="TRYPSIN_SER"/>
</dbReference>
<dbReference type="AlphaFoldDB" id="A0A137P4D7"/>
<accession>A0A137P4D7</accession>
<dbReference type="Proteomes" id="UP000070444">
    <property type="component" value="Unassembled WGS sequence"/>
</dbReference>
<comment type="similarity">
    <text evidence="1">Belongs to the peptidase S1 family.</text>
</comment>
<dbReference type="PROSITE" id="PS00134">
    <property type="entry name" value="TRYPSIN_HIS"/>
    <property type="match status" value="1"/>
</dbReference>
<evidence type="ECO:0000313" key="5">
    <source>
        <dbReference type="EMBL" id="KXN69888.1"/>
    </source>
</evidence>
<dbReference type="CDD" id="cd00190">
    <property type="entry name" value="Tryp_SPc"/>
    <property type="match status" value="1"/>
</dbReference>
<dbReference type="EMBL" id="KQ964520">
    <property type="protein sequence ID" value="KXN69888.1"/>
    <property type="molecule type" value="Genomic_DNA"/>
</dbReference>
<evidence type="ECO:0000256" key="3">
    <source>
        <dbReference type="RuleBase" id="RU363034"/>
    </source>
</evidence>
<protein>
    <submittedName>
        <fullName evidence="5">Trypsin-like serine protease</fullName>
    </submittedName>
</protein>
<dbReference type="InterPro" id="IPR043504">
    <property type="entry name" value="Peptidase_S1_PA_chymotrypsin"/>
</dbReference>
<keyword evidence="2" id="KW-1015">Disulfide bond</keyword>
<dbReference type="InterPro" id="IPR018114">
    <property type="entry name" value="TRYPSIN_HIS"/>
</dbReference>
<evidence type="ECO:0000256" key="1">
    <source>
        <dbReference type="ARBA" id="ARBA00007664"/>
    </source>
</evidence>
<dbReference type="GO" id="GO:0006508">
    <property type="term" value="P:proteolysis"/>
    <property type="evidence" value="ECO:0007669"/>
    <property type="project" value="UniProtKB-KW"/>
</dbReference>
<dbReference type="InterPro" id="IPR001254">
    <property type="entry name" value="Trypsin_dom"/>
</dbReference>
<reference evidence="5 6" key="1">
    <citation type="journal article" date="2015" name="Genome Biol. Evol.">
        <title>Phylogenomic analyses indicate that early fungi evolved digesting cell walls of algal ancestors of land plants.</title>
        <authorList>
            <person name="Chang Y."/>
            <person name="Wang S."/>
            <person name="Sekimoto S."/>
            <person name="Aerts A.L."/>
            <person name="Choi C."/>
            <person name="Clum A."/>
            <person name="LaButti K.M."/>
            <person name="Lindquist E.A."/>
            <person name="Yee Ngan C."/>
            <person name="Ohm R.A."/>
            <person name="Salamov A.A."/>
            <person name="Grigoriev I.V."/>
            <person name="Spatafora J.W."/>
            <person name="Berbee M.L."/>
        </authorList>
    </citation>
    <scope>NUCLEOTIDE SEQUENCE [LARGE SCALE GENOMIC DNA]</scope>
    <source>
        <strain evidence="5 6">NRRL 28638</strain>
    </source>
</reference>
<dbReference type="PRINTS" id="PR00722">
    <property type="entry name" value="CHYMOTRYPSIN"/>
</dbReference>
<proteinExistence type="inferred from homology"/>
<dbReference type="SMART" id="SM00020">
    <property type="entry name" value="Tryp_SPc"/>
    <property type="match status" value="1"/>
</dbReference>
<dbReference type="GO" id="GO:0004252">
    <property type="term" value="F:serine-type endopeptidase activity"/>
    <property type="evidence" value="ECO:0007669"/>
    <property type="project" value="InterPro"/>
</dbReference>
<keyword evidence="3" id="KW-0720">Serine protease</keyword>
<dbReference type="Gene3D" id="2.40.10.10">
    <property type="entry name" value="Trypsin-like serine proteases"/>
    <property type="match status" value="2"/>
</dbReference>
<dbReference type="Pfam" id="PF00089">
    <property type="entry name" value="Trypsin"/>
    <property type="match status" value="1"/>
</dbReference>
<evidence type="ECO:0000259" key="4">
    <source>
        <dbReference type="PROSITE" id="PS50240"/>
    </source>
</evidence>
<keyword evidence="3" id="KW-0378">Hydrolase</keyword>
<dbReference type="InterPro" id="IPR001314">
    <property type="entry name" value="Peptidase_S1A"/>
</dbReference>
<dbReference type="PANTHER" id="PTHR24276">
    <property type="entry name" value="POLYSERASE-RELATED"/>
    <property type="match status" value="1"/>
</dbReference>